<evidence type="ECO:0000313" key="2">
    <source>
        <dbReference type="Proteomes" id="UP000184488"/>
    </source>
</evidence>
<reference evidence="2" key="1">
    <citation type="submission" date="2016-11" db="EMBL/GenBank/DDBJ databases">
        <authorList>
            <person name="Varghese N."/>
            <person name="Submissions S."/>
        </authorList>
    </citation>
    <scope>NUCLEOTIDE SEQUENCE [LARGE SCALE GENOMIC DNA]</scope>
    <source>
        <strain evidence="2">DSM 18829</strain>
    </source>
</reference>
<sequence>MLIIFIILISSINDLSDFAQTYADPSIYQNAINQANKNENVILSLGELQPIDNLAILEGNSSYSNDNKTASISVRVNGTNGKAKMDIVANKIENKWEYQKIRIRIKKSNKEIEVIN</sequence>
<name>A0A1M6GIX9_9FLAO</name>
<dbReference type="STRING" id="415425.SAMN05444363_2641"/>
<dbReference type="Proteomes" id="UP000184488">
    <property type="component" value="Unassembled WGS sequence"/>
</dbReference>
<keyword evidence="2" id="KW-1185">Reference proteome</keyword>
<dbReference type="AlphaFoldDB" id="A0A1M6GIX9"/>
<organism evidence="1 2">
    <name type="scientific">Flavobacterium terrae</name>
    <dbReference type="NCBI Taxonomy" id="415425"/>
    <lineage>
        <taxon>Bacteria</taxon>
        <taxon>Pseudomonadati</taxon>
        <taxon>Bacteroidota</taxon>
        <taxon>Flavobacteriia</taxon>
        <taxon>Flavobacteriales</taxon>
        <taxon>Flavobacteriaceae</taxon>
        <taxon>Flavobacterium</taxon>
    </lineage>
</organism>
<proteinExistence type="predicted"/>
<dbReference type="EMBL" id="FQZI01000005">
    <property type="protein sequence ID" value="SHJ09925.1"/>
    <property type="molecule type" value="Genomic_DNA"/>
</dbReference>
<protein>
    <submittedName>
        <fullName evidence="1">Cytochrome oxidase complex assembly protein 1</fullName>
    </submittedName>
</protein>
<dbReference type="InterPro" id="IPR014807">
    <property type="entry name" value="Coa1"/>
</dbReference>
<evidence type="ECO:0000313" key="1">
    <source>
        <dbReference type="EMBL" id="SHJ09925.1"/>
    </source>
</evidence>
<gene>
    <name evidence="1" type="ORF">SAMN05444363_2641</name>
</gene>
<accession>A0A1M6GIX9</accession>
<dbReference type="Pfam" id="PF08695">
    <property type="entry name" value="Coa1"/>
    <property type="match status" value="1"/>
</dbReference>